<dbReference type="RefSeq" id="YP_010086035.1">
    <property type="nucleotide sequence ID" value="NC_055273.1"/>
</dbReference>
<dbReference type="GeneID" id="65246825"/>
<organism evidence="2 3">
    <name type="scientific">Rotavirus J</name>
    <dbReference type="NCBI Taxonomy" id="1929964"/>
    <lineage>
        <taxon>Viruses</taxon>
        <taxon>Riboviria</taxon>
        <taxon>Orthornavirae</taxon>
        <taxon>Duplornaviricota</taxon>
        <taxon>Resentoviricetes</taxon>
        <taxon>Reovirales</taxon>
        <taxon>Sedoreoviridae</taxon>
        <taxon>Rotavirus</taxon>
        <taxon>Rotavirus jotagastroenteritidis</taxon>
    </lineage>
</organism>
<feature type="coiled-coil region" evidence="1">
    <location>
        <begin position="108"/>
        <end position="135"/>
    </location>
</feature>
<accession>A0A1L6BXL0</accession>
<dbReference type="KEGG" id="vg:65246825"/>
<dbReference type="InterPro" id="IPR020244">
    <property type="entry name" value="Rotavirus_B_NSP5"/>
</dbReference>
<dbReference type="Proteomes" id="UP000500822">
    <property type="component" value="Genome"/>
</dbReference>
<keyword evidence="1" id="KW-0175">Coiled coil</keyword>
<name>A0A1L6BXL0_9REOV</name>
<evidence type="ECO:0000313" key="3">
    <source>
        <dbReference type="Proteomes" id="UP000500822"/>
    </source>
</evidence>
<proteinExistence type="predicted"/>
<gene>
    <name evidence="2" type="primary">NSP5</name>
</gene>
<dbReference type="SMR" id="A0A1L6BXL0"/>
<reference evidence="2 3" key="1">
    <citation type="journal article" date="2016" name="Infect. Genet. Evol.">
        <title>Candidate new rotavirus species in Schreiber's bats, Serbia.</title>
        <authorList>
            <person name="Banyai K."/>
            <person name="Kemenesi G."/>
            <person name="Budinski I."/>
            <person name="Foldes F."/>
            <person name="Zana B."/>
            <person name="Marton S."/>
            <person name="Varga-Kugler R."/>
            <person name="Oldal M."/>
            <person name="Kurucz K."/>
            <person name="Jakab F."/>
        </authorList>
    </citation>
    <scope>NUCLEOTIDE SEQUENCE [LARGE SCALE GENOMIC DNA]</scope>
    <source>
        <strain evidence="2 3">BO4351/Ms/2014</strain>
    </source>
</reference>
<keyword evidence="3" id="KW-1185">Reference proteome</keyword>
<evidence type="ECO:0000256" key="1">
    <source>
        <dbReference type="SAM" id="Coils"/>
    </source>
</evidence>
<evidence type="ECO:0000313" key="2">
    <source>
        <dbReference type="EMBL" id="APQ41751.1"/>
    </source>
</evidence>
<protein>
    <submittedName>
        <fullName evidence="2">NSP5</fullName>
    </submittedName>
</protein>
<dbReference type="Pfam" id="PF17580">
    <property type="entry name" value="GBR_NSP5"/>
    <property type="match status" value="1"/>
</dbReference>
<dbReference type="EMBL" id="KX756623">
    <property type="protein sequence ID" value="APQ41751.1"/>
    <property type="molecule type" value="Genomic_RNA"/>
</dbReference>
<sequence length="165" mass="18490">MSEELAFTFKSKKSKKLSPKLILPENDAASTVIVEEDVKSLASESESSEHSYERYAKAYDDFSRELAASESKSVDFAEDFEDVETVEEKRKAPKVLSKVQKPIVQSGNDGLEYKLAQLQLRLEKVESENKAKTLESAMNMVIANVDNLTTPQKKTLLHAIISTMK</sequence>